<name>A0A5K3FP05_MESCO</name>
<accession>A0A5K3FP05</accession>
<reference evidence="1" key="1">
    <citation type="submission" date="2019-11" db="UniProtKB">
        <authorList>
            <consortium name="WormBaseParasite"/>
        </authorList>
    </citation>
    <scope>IDENTIFICATION</scope>
</reference>
<organism evidence="1">
    <name type="scientific">Mesocestoides corti</name>
    <name type="common">Flatworm</name>
    <dbReference type="NCBI Taxonomy" id="53468"/>
    <lineage>
        <taxon>Eukaryota</taxon>
        <taxon>Metazoa</taxon>
        <taxon>Spiralia</taxon>
        <taxon>Lophotrochozoa</taxon>
        <taxon>Platyhelminthes</taxon>
        <taxon>Cestoda</taxon>
        <taxon>Eucestoda</taxon>
        <taxon>Cyclophyllidea</taxon>
        <taxon>Mesocestoididae</taxon>
        <taxon>Mesocestoides</taxon>
    </lineage>
</organism>
<proteinExistence type="predicted"/>
<protein>
    <submittedName>
        <fullName evidence="1">BRCT domain-containing protein</fullName>
    </submittedName>
</protein>
<sequence>MILVNPGSKRASEEIFIVSNEWISLCQTLTSETYYDQLIQLNVEIQAKHVKAVNWNGFIYHRANTAPQIAKLTLRTPTIPALFA</sequence>
<dbReference type="WBParaSite" id="MCU_008841-RA">
    <property type="protein sequence ID" value="MCU_008841-RA"/>
    <property type="gene ID" value="MCU_008841"/>
</dbReference>
<evidence type="ECO:0000313" key="1">
    <source>
        <dbReference type="WBParaSite" id="MCU_008841-RA"/>
    </source>
</evidence>
<dbReference type="AlphaFoldDB" id="A0A5K3FP05"/>